<proteinExistence type="inferred from homology"/>
<dbReference type="Pfam" id="PF00905">
    <property type="entry name" value="Transpeptidase"/>
    <property type="match status" value="1"/>
</dbReference>
<name>A0A499S434_STAAU</name>
<dbReference type="InterPro" id="IPR012338">
    <property type="entry name" value="Beta-lactam/transpept-like"/>
</dbReference>
<evidence type="ECO:0000313" key="6">
    <source>
        <dbReference type="EMBL" id="AYK28130.1"/>
    </source>
</evidence>
<evidence type="ECO:0000259" key="3">
    <source>
        <dbReference type="Pfam" id="PF00905"/>
    </source>
</evidence>
<dbReference type="SUPFAM" id="SSF56601">
    <property type="entry name" value="beta-lactamase/transpeptidase-like"/>
    <property type="match status" value="1"/>
</dbReference>
<evidence type="ECO:0000259" key="4">
    <source>
        <dbReference type="Pfam" id="PF05569"/>
    </source>
</evidence>
<keyword evidence="2" id="KW-0812">Transmembrane</keyword>
<dbReference type="InterPro" id="IPR008756">
    <property type="entry name" value="Peptidase_M56"/>
</dbReference>
<feature type="transmembrane region" description="Helical" evidence="2">
    <location>
        <begin position="24"/>
        <end position="46"/>
    </location>
</feature>
<dbReference type="GO" id="GO:0008658">
    <property type="term" value="F:penicillin binding"/>
    <property type="evidence" value="ECO:0007669"/>
    <property type="project" value="InterPro"/>
</dbReference>
<feature type="transmembrane region" description="Helical" evidence="2">
    <location>
        <begin position="231"/>
        <end position="249"/>
    </location>
</feature>
<dbReference type="PANTHER" id="PTHR34978">
    <property type="entry name" value="POSSIBLE SENSOR-TRANSDUCER PROTEIN BLAR"/>
    <property type="match status" value="1"/>
</dbReference>
<evidence type="ECO:0000256" key="1">
    <source>
        <dbReference type="ARBA" id="ARBA00011075"/>
    </source>
</evidence>
<feature type="transmembrane region" description="Helical" evidence="2">
    <location>
        <begin position="58"/>
        <end position="78"/>
    </location>
</feature>
<gene>
    <name evidence="6" type="ORF">BJL67_f00065</name>
    <name evidence="5" type="ORF">BJL68_f00065</name>
</gene>
<dbReference type="InterPro" id="IPR001460">
    <property type="entry name" value="PCN-bd_Tpept"/>
</dbReference>
<sequence length="605" mass="71336">MTIVISVSIVYYKYLKEGVKMAKLLITSVVSFCFIFLLLVFFKYILKRYFNYSLNYKVWYLTVLAGLIPFIPIKFSFIKLNNVNNQAPTVESKSHDLNHNINTTKPVQEFTTDIHKFNWDSIDNICTVVWIVLVIILSFKFLKSLLYLKYLKKQSLYLNENEKNKIDTILFNHQYKKNIVIRKAETIQSPITFWYGKYIILIPSSYFKSVIDKRLKYIILHEYAHAKNRDTLHLIIFNIFSIVMSYNPLIHIVKRKIIHDNEVEADRFVLNNINKNEFKTYAESIMDSVLNIPFFNKNILSHSFNGKKSLLKRRLINIKEANLKKQSKLIPIFICIFTFLLMVIQSQFLMGQSITDYNYKKPLQNDHQILDESKNFGSNSGSFVMYSMKKDKYYIYNEKESRKRYSPDSTYKIYLAMFGLDHHIISDKNSRMSWNHKHYPFESWNKEQDLNTAMQNSVNWYFERISNQIPKNYTAAQLKQLNYGNENLGSYKSYWMEDSLKISNLEQVIVFKNMMEQNNHFSKKAKNQLSSSLLIKKNEKYELYGKTGTGIVNGKYNNGWFVGYVITNHDKYYFATHLSDGKPSGKNAELISEKILKEMGVLNGQ</sequence>
<accession>A0A499S434</accession>
<evidence type="ECO:0000313" key="5">
    <source>
        <dbReference type="EMBL" id="AYK27855.1"/>
    </source>
</evidence>
<keyword evidence="6" id="KW-0614">Plasmid</keyword>
<feature type="transmembrane region" description="Helical" evidence="2">
    <location>
        <begin position="329"/>
        <end position="350"/>
    </location>
</feature>
<organism evidence="6">
    <name type="scientific">Staphylococcus aureus</name>
    <dbReference type="NCBI Taxonomy" id="1280"/>
    <lineage>
        <taxon>Bacteria</taxon>
        <taxon>Bacillati</taxon>
        <taxon>Bacillota</taxon>
        <taxon>Bacilli</taxon>
        <taxon>Bacillales</taxon>
        <taxon>Staphylococcaceae</taxon>
        <taxon>Staphylococcus</taxon>
    </lineage>
</organism>
<dbReference type="Gene3D" id="3.40.710.10">
    <property type="entry name" value="DD-peptidase/beta-lactamase superfamily"/>
    <property type="match status" value="1"/>
</dbReference>
<feature type="domain" description="Penicillin-binding protein transpeptidase" evidence="3">
    <location>
        <begin position="387"/>
        <end position="596"/>
    </location>
</feature>
<comment type="similarity">
    <text evidence="1">Belongs to the peptidase M56 family.</text>
</comment>
<reference evidence="6" key="1">
    <citation type="journal article" date="2019" name="Front. Microbiol.">
        <title>Prevalence of Antibiotic and Heavy Metal Resistance Determinants and Virulence-Related Genetic Elements in Plasmids of Staphylococcus aureus.</title>
        <authorList>
            <person name="Bukowski M."/>
            <person name="Piwowarczyk R."/>
            <person name="Madry A."/>
            <person name="Zagorski-Przybylo R."/>
            <person name="Hydzik M."/>
            <person name="Wladyka B."/>
        </authorList>
    </citation>
    <scope>NUCLEOTIDE SEQUENCE</scope>
    <source>
        <strain evidence="6">Ch3</strain>
        <strain evidence="5">Ch5</strain>
        <plasmid evidence="6">pLUH02</plasmid>
    </source>
</reference>
<dbReference type="PANTHER" id="PTHR34978:SF3">
    <property type="entry name" value="SLR0241 PROTEIN"/>
    <property type="match status" value="1"/>
</dbReference>
<evidence type="ECO:0000256" key="2">
    <source>
        <dbReference type="SAM" id="Phobius"/>
    </source>
</evidence>
<dbReference type="EMBL" id="MH785232">
    <property type="protein sequence ID" value="AYK27855.1"/>
    <property type="molecule type" value="Genomic_DNA"/>
</dbReference>
<dbReference type="NCBIfam" id="NF033108">
    <property type="entry name" value="sensor_BlaR1"/>
    <property type="match status" value="1"/>
</dbReference>
<dbReference type="InterPro" id="IPR052173">
    <property type="entry name" value="Beta-lactam_resp_regulator"/>
</dbReference>
<dbReference type="EMBL" id="MH785250">
    <property type="protein sequence ID" value="AYK28130.1"/>
    <property type="molecule type" value="Genomic_DNA"/>
</dbReference>
<dbReference type="AlphaFoldDB" id="A0A499S434"/>
<keyword evidence="2" id="KW-1133">Transmembrane helix</keyword>
<keyword evidence="2" id="KW-0472">Membrane</keyword>
<feature type="transmembrane region" description="Helical" evidence="2">
    <location>
        <begin position="128"/>
        <end position="148"/>
    </location>
</feature>
<dbReference type="Pfam" id="PF05569">
    <property type="entry name" value="Peptidase_M56"/>
    <property type="match status" value="1"/>
</dbReference>
<dbReference type="NCBIfam" id="NF000326">
    <property type="entry name" value="blaR1_generic"/>
    <property type="match status" value="1"/>
</dbReference>
<dbReference type="CDD" id="cd07341">
    <property type="entry name" value="M56_BlaR1_MecR1_like"/>
    <property type="match status" value="1"/>
</dbReference>
<feature type="domain" description="Peptidase M56" evidence="4">
    <location>
        <begin position="25"/>
        <end position="318"/>
    </location>
</feature>
<geneLocation type="plasmid" evidence="6">
    <name>pLUH02</name>
</geneLocation>
<protein>
    <submittedName>
        <fullName evidence="6">Regulatory protein BlaR1</fullName>
    </submittedName>
</protein>